<sequence length="167" mass="19123">MAALDKLIAVLQQTEQSHREMLALSEIKRQVIVKNDVDQLIALMNKESKFMKQQEPLESERLSAVHELLQERGIKSMLNLNITEISKLIFDPADKQRLLEVQKKLAGTLQELKEINQLNQKLIEQSLMFIDLSMDIFASRPEQDATYQHPADKNGNPGRIGLFDTRA</sequence>
<keyword evidence="4" id="KW-0966">Cell projection</keyword>
<evidence type="ECO:0000256" key="3">
    <source>
        <dbReference type="SAM" id="MobiDB-lite"/>
    </source>
</evidence>
<dbReference type="GO" id="GO:0044780">
    <property type="term" value="P:bacterial-type flagellum assembly"/>
    <property type="evidence" value="ECO:0007669"/>
    <property type="project" value="InterPro"/>
</dbReference>
<dbReference type="Proteomes" id="UP000037688">
    <property type="component" value="Unassembled WGS sequence"/>
</dbReference>
<evidence type="ECO:0000256" key="2">
    <source>
        <dbReference type="SAM" id="Coils"/>
    </source>
</evidence>
<keyword evidence="1" id="KW-1005">Bacterial flagellum biogenesis</keyword>
<feature type="region of interest" description="Disordered" evidence="3">
    <location>
        <begin position="144"/>
        <end position="167"/>
    </location>
</feature>
<accession>A0A0M9BRV5</accession>
<feature type="coiled-coil region" evidence="2">
    <location>
        <begin position="98"/>
        <end position="125"/>
    </location>
</feature>
<organism evidence="4 5">
    <name type="scientific">Paenibacillus xylanivorans</name>
    <dbReference type="NCBI Taxonomy" id="1705561"/>
    <lineage>
        <taxon>Bacteria</taxon>
        <taxon>Bacillati</taxon>
        <taxon>Bacillota</taxon>
        <taxon>Bacilli</taxon>
        <taxon>Bacillales</taxon>
        <taxon>Paenibacillaceae</taxon>
        <taxon>Paenibacillus</taxon>
    </lineage>
</organism>
<evidence type="ECO:0000256" key="1">
    <source>
        <dbReference type="ARBA" id="ARBA00022795"/>
    </source>
</evidence>
<evidence type="ECO:0000313" key="5">
    <source>
        <dbReference type="Proteomes" id="UP000037688"/>
    </source>
</evidence>
<dbReference type="RefSeq" id="WP_053779527.1">
    <property type="nucleotide sequence ID" value="NZ_LITU01000034.1"/>
</dbReference>
<dbReference type="InterPro" id="IPR036679">
    <property type="entry name" value="FlgN-like_sf"/>
</dbReference>
<dbReference type="SUPFAM" id="SSF140566">
    <property type="entry name" value="FlgN-like"/>
    <property type="match status" value="1"/>
</dbReference>
<dbReference type="OrthoDB" id="2660802at2"/>
<dbReference type="EMBL" id="LITU01000034">
    <property type="protein sequence ID" value="KOY17753.1"/>
    <property type="molecule type" value="Genomic_DNA"/>
</dbReference>
<keyword evidence="2" id="KW-0175">Coiled coil</keyword>
<name>A0A0M9BRV5_9BACL</name>
<dbReference type="Gene3D" id="1.20.58.300">
    <property type="entry name" value="FlgN-like"/>
    <property type="match status" value="1"/>
</dbReference>
<comment type="caution">
    <text evidence="4">The sequence shown here is derived from an EMBL/GenBank/DDBJ whole genome shotgun (WGS) entry which is preliminary data.</text>
</comment>
<dbReference type="InterPro" id="IPR007809">
    <property type="entry name" value="FlgN-like"/>
</dbReference>
<gene>
    <name evidence="4" type="ORF">AMS66_03830</name>
</gene>
<dbReference type="PATRIC" id="fig|1705561.3.peg.429"/>
<keyword evidence="5" id="KW-1185">Reference proteome</keyword>
<dbReference type="AlphaFoldDB" id="A0A0M9BRV5"/>
<reference evidence="4 5" key="1">
    <citation type="submission" date="2015-08" db="EMBL/GenBank/DDBJ databases">
        <title>Draft genome sequence of cellulolytic and xylanolytic Paenibacillus sp. A59, isolated from a decaying forest soil from Patagonia, Argentina.</title>
        <authorList>
            <person name="Ghio S."/>
            <person name="Caceres A.M."/>
            <person name="Talia P."/>
            <person name="Grasso D."/>
            <person name="Campos E."/>
        </authorList>
    </citation>
    <scope>NUCLEOTIDE SEQUENCE [LARGE SCALE GENOMIC DNA]</scope>
    <source>
        <strain evidence="4 5">A59</strain>
    </source>
</reference>
<evidence type="ECO:0000313" key="4">
    <source>
        <dbReference type="EMBL" id="KOY17753.1"/>
    </source>
</evidence>
<dbReference type="Pfam" id="PF05130">
    <property type="entry name" value="FlgN"/>
    <property type="match status" value="1"/>
</dbReference>
<proteinExistence type="predicted"/>
<protein>
    <submittedName>
        <fullName evidence="4">Flagellar biosynthesis protein FlgN</fullName>
    </submittedName>
</protein>
<keyword evidence="4" id="KW-0282">Flagellum</keyword>
<keyword evidence="4" id="KW-0969">Cilium</keyword>